<organism evidence="1 2">
    <name type="scientific">Persea americana</name>
    <name type="common">Avocado</name>
    <dbReference type="NCBI Taxonomy" id="3435"/>
    <lineage>
        <taxon>Eukaryota</taxon>
        <taxon>Viridiplantae</taxon>
        <taxon>Streptophyta</taxon>
        <taxon>Embryophyta</taxon>
        <taxon>Tracheophyta</taxon>
        <taxon>Spermatophyta</taxon>
        <taxon>Magnoliopsida</taxon>
        <taxon>Magnoliidae</taxon>
        <taxon>Laurales</taxon>
        <taxon>Lauraceae</taxon>
        <taxon>Persea</taxon>
    </lineage>
</organism>
<sequence>MSPPALQQDTFSPMAQMTPSNTTAPAATSVPSDHNPPPTHSGSLKISEHVPPSTTTHIHPMVTRLRDGIRKPKMLLATKHLISVDVTLVDPLHDEPTCVTEATKHSHWRAAMNSEFNSLIRNGTWVLTTPPQNRNAQPYFKDLKRFQGLYDPALQGNFPAKGLNQAVAVAAMCLQEEASVRPLITDVVIALSFLSNN</sequence>
<dbReference type="EMBL" id="CM056813">
    <property type="protein sequence ID" value="KAJ8639206.1"/>
    <property type="molecule type" value="Genomic_DNA"/>
</dbReference>
<name>A0ACC2M0C2_PERAE</name>
<proteinExistence type="predicted"/>
<evidence type="ECO:0000313" key="1">
    <source>
        <dbReference type="EMBL" id="KAJ8639206.1"/>
    </source>
</evidence>
<evidence type="ECO:0000313" key="2">
    <source>
        <dbReference type="Proteomes" id="UP001234297"/>
    </source>
</evidence>
<accession>A0ACC2M0C2</accession>
<keyword evidence="2" id="KW-1185">Reference proteome</keyword>
<gene>
    <name evidence="1" type="ORF">MRB53_015900</name>
</gene>
<comment type="caution">
    <text evidence="1">The sequence shown here is derived from an EMBL/GenBank/DDBJ whole genome shotgun (WGS) entry which is preliminary data.</text>
</comment>
<reference evidence="1 2" key="1">
    <citation type="journal article" date="2022" name="Hortic Res">
        <title>A haplotype resolved chromosomal level avocado genome allows analysis of novel avocado genes.</title>
        <authorList>
            <person name="Nath O."/>
            <person name="Fletcher S.J."/>
            <person name="Hayward A."/>
            <person name="Shaw L.M."/>
            <person name="Masouleh A.K."/>
            <person name="Furtado A."/>
            <person name="Henry R.J."/>
            <person name="Mitter N."/>
        </authorList>
    </citation>
    <scope>NUCLEOTIDE SEQUENCE [LARGE SCALE GENOMIC DNA]</scope>
    <source>
        <strain evidence="2">cv. Hass</strain>
    </source>
</reference>
<dbReference type="Proteomes" id="UP001234297">
    <property type="component" value="Chromosome 5"/>
</dbReference>
<protein>
    <submittedName>
        <fullName evidence="1">Uncharacterized protein</fullName>
    </submittedName>
</protein>